<proteinExistence type="predicted"/>
<reference evidence="1 2" key="1">
    <citation type="submission" date="2023-10" db="EMBL/GenBank/DDBJ databases">
        <title>Noviherbaspirillum sp. CPCC 100848 genome assembly.</title>
        <authorList>
            <person name="Li X.Y."/>
            <person name="Fang X.M."/>
        </authorList>
    </citation>
    <scope>NUCLEOTIDE SEQUENCE [LARGE SCALE GENOMIC DNA]</scope>
    <source>
        <strain evidence="1 2">CPCC 100848</strain>
    </source>
</reference>
<accession>A0ABU6JGI4</accession>
<evidence type="ECO:0000313" key="2">
    <source>
        <dbReference type="Proteomes" id="UP001352263"/>
    </source>
</evidence>
<dbReference type="InterPro" id="IPR043519">
    <property type="entry name" value="NT_sf"/>
</dbReference>
<name>A0ABU6JGI4_9BURK</name>
<dbReference type="SUPFAM" id="SSF81301">
    <property type="entry name" value="Nucleotidyltransferase"/>
    <property type="match status" value="1"/>
</dbReference>
<dbReference type="EMBL" id="JAWIIV010000036">
    <property type="protein sequence ID" value="MEC4722767.1"/>
    <property type="molecule type" value="Genomic_DNA"/>
</dbReference>
<sequence>MPRTIEQGFADFHNNIKASAAEASATVSHRASIKTCLENKFGLKRFTRIGSFGNGTNISGYSDVDYLACLSTESLKQSSTYTLSLVRDGLNARFPHTGVHVSTPAVVCPFGTYKSQHTEIVVVDYIKERNGYKIYEMADGEGGWMEICPDAHNLYVHAVDKKHSGKVKPLIQFIKAWKYYRSVPISSFYLEMRVAKYADSEKAIIYDIDVKRILAMLRDNELAGMQDPTGAAGYIYPCKTEAFKQDALSKLATAAARAEKARSSTANNDIKDAFDWWRLLYNDKFPTYYL</sequence>
<keyword evidence="2" id="KW-1185">Reference proteome</keyword>
<organism evidence="1 2">
    <name type="scientific">Noviherbaspirillum album</name>
    <dbReference type="NCBI Taxonomy" id="3080276"/>
    <lineage>
        <taxon>Bacteria</taxon>
        <taxon>Pseudomonadati</taxon>
        <taxon>Pseudomonadota</taxon>
        <taxon>Betaproteobacteria</taxon>
        <taxon>Burkholderiales</taxon>
        <taxon>Oxalobacteraceae</taxon>
        <taxon>Noviherbaspirillum</taxon>
    </lineage>
</organism>
<evidence type="ECO:0000313" key="1">
    <source>
        <dbReference type="EMBL" id="MEC4722767.1"/>
    </source>
</evidence>
<protein>
    <submittedName>
        <fullName evidence="1">Nucleotidyltransferase</fullName>
    </submittedName>
</protein>
<gene>
    <name evidence="1" type="ORF">RY831_26760</name>
</gene>
<comment type="caution">
    <text evidence="1">The sequence shown here is derived from an EMBL/GenBank/DDBJ whole genome shotgun (WGS) entry which is preliminary data.</text>
</comment>
<dbReference type="Proteomes" id="UP001352263">
    <property type="component" value="Unassembled WGS sequence"/>
</dbReference>
<dbReference type="RefSeq" id="WP_326509426.1">
    <property type="nucleotide sequence ID" value="NZ_JAWIIV010000036.1"/>
</dbReference>